<evidence type="ECO:0000313" key="5">
    <source>
        <dbReference type="EMBL" id="MEK7953966.1"/>
    </source>
</evidence>
<name>A0ABU9B1R1_9BACT</name>
<dbReference type="Pfam" id="PF01483">
    <property type="entry name" value="P_proprotein"/>
    <property type="match status" value="1"/>
</dbReference>
<proteinExistence type="predicted"/>
<reference evidence="5 6" key="1">
    <citation type="submission" date="2024-04" db="EMBL/GenBank/DDBJ databases">
        <title>Luteolibacter sp. isolated from soil.</title>
        <authorList>
            <person name="An J."/>
        </authorList>
    </citation>
    <scope>NUCLEOTIDE SEQUENCE [LARGE SCALE GENOMIC DNA]</scope>
    <source>
        <strain evidence="5 6">Y139</strain>
    </source>
</reference>
<evidence type="ECO:0000313" key="6">
    <source>
        <dbReference type="Proteomes" id="UP001371305"/>
    </source>
</evidence>
<dbReference type="SUPFAM" id="SSF49785">
    <property type="entry name" value="Galactose-binding domain-like"/>
    <property type="match status" value="1"/>
</dbReference>
<feature type="domain" description="P/Homo B" evidence="4">
    <location>
        <begin position="274"/>
        <end position="408"/>
    </location>
</feature>
<keyword evidence="3" id="KW-0732">Signal</keyword>
<dbReference type="EMBL" id="JBBUKT010000015">
    <property type="protein sequence ID" value="MEK7953966.1"/>
    <property type="molecule type" value="Genomic_DNA"/>
</dbReference>
<evidence type="ECO:0000259" key="4">
    <source>
        <dbReference type="PROSITE" id="PS51829"/>
    </source>
</evidence>
<protein>
    <submittedName>
        <fullName evidence="5">Proprotein convertase P-domain-containing protein</fullName>
    </submittedName>
</protein>
<dbReference type="InterPro" id="IPR043504">
    <property type="entry name" value="Peptidase_S1_PA_chymotrypsin"/>
</dbReference>
<evidence type="ECO:0000256" key="1">
    <source>
        <dbReference type="ARBA" id="ARBA00022670"/>
    </source>
</evidence>
<dbReference type="InterPro" id="IPR008979">
    <property type="entry name" value="Galactose-bd-like_sf"/>
</dbReference>
<dbReference type="SUPFAM" id="SSF50494">
    <property type="entry name" value="Trypsin-like serine proteases"/>
    <property type="match status" value="1"/>
</dbReference>
<accession>A0ABU9B1R1</accession>
<keyword evidence="1" id="KW-0645">Protease</keyword>
<feature type="chain" id="PRO_5047299871" evidence="3">
    <location>
        <begin position="20"/>
        <end position="408"/>
    </location>
</feature>
<evidence type="ECO:0000256" key="2">
    <source>
        <dbReference type="ARBA" id="ARBA00022801"/>
    </source>
</evidence>
<comment type="caution">
    <text evidence="5">The sequence shown here is derived from an EMBL/GenBank/DDBJ whole genome shotgun (WGS) entry which is preliminary data.</text>
</comment>
<dbReference type="Gene3D" id="2.60.120.260">
    <property type="entry name" value="Galactose-binding domain-like"/>
    <property type="match status" value="1"/>
</dbReference>
<evidence type="ECO:0000256" key="3">
    <source>
        <dbReference type="SAM" id="SignalP"/>
    </source>
</evidence>
<keyword evidence="2" id="KW-0378">Hydrolase</keyword>
<gene>
    <name evidence="5" type="ORF">WKV53_25845</name>
</gene>
<sequence>MRIFAPSLVAACLSLPALAGTVEPPPKTNSSLPIDESLLTERPYNLNGVVYSDDSRGSGVVAQDRHLFLTAGHVLYDDAGSRWSLPPLWFSGVNSEDAPAEESGVQARGFFRWASYAKQVELSGSNSRAAFTRDAALAWSFDLFTEEAPAVVDFKGAVNLRAGIPSMITGYPALIDYTGNEGNYYLHTTLEEAHPFKSEQGNYLYATHISTGPGNSGGPVWVRDGEGGWKVGALLVSGRPSEAGLYAFTSEIKSLFKSAQPVLGESVTGTVKDTSSVTTSSRLAALSTPKVIPDGRQKWTRIPLKIGAFPEGSVISFVRLNLTITTNHVGDLVVGLLGPDGTFVLLHDSEGAGADDLVINDMDLSGEFIGGGESTTEGIPGKWQLLVQDRLTEDIATVTRFQLEVGTD</sequence>
<dbReference type="InterPro" id="IPR002884">
    <property type="entry name" value="P_dom"/>
</dbReference>
<dbReference type="PROSITE" id="PS51829">
    <property type="entry name" value="P_HOMO_B"/>
    <property type="match status" value="1"/>
</dbReference>
<keyword evidence="6" id="KW-1185">Reference proteome</keyword>
<feature type="signal peptide" evidence="3">
    <location>
        <begin position="1"/>
        <end position="19"/>
    </location>
</feature>
<organism evidence="5 6">
    <name type="scientific">Luteolibacter soli</name>
    <dbReference type="NCBI Taxonomy" id="3135280"/>
    <lineage>
        <taxon>Bacteria</taxon>
        <taxon>Pseudomonadati</taxon>
        <taxon>Verrucomicrobiota</taxon>
        <taxon>Verrucomicrobiia</taxon>
        <taxon>Verrucomicrobiales</taxon>
        <taxon>Verrucomicrobiaceae</taxon>
        <taxon>Luteolibacter</taxon>
    </lineage>
</organism>
<dbReference type="Gene3D" id="2.40.10.10">
    <property type="entry name" value="Trypsin-like serine proteases"/>
    <property type="match status" value="2"/>
</dbReference>
<dbReference type="Pfam" id="PF13365">
    <property type="entry name" value="Trypsin_2"/>
    <property type="match status" value="1"/>
</dbReference>
<dbReference type="RefSeq" id="WP_341407734.1">
    <property type="nucleotide sequence ID" value="NZ_JBBUKT010000015.1"/>
</dbReference>
<dbReference type="Proteomes" id="UP001371305">
    <property type="component" value="Unassembled WGS sequence"/>
</dbReference>
<dbReference type="InterPro" id="IPR009003">
    <property type="entry name" value="Peptidase_S1_PA"/>
</dbReference>